<organism evidence="1 2">
    <name type="scientific">Spirosoma linguale (strain ATCC 33905 / DSM 74 / LMG 10896 / Claus 1)</name>
    <dbReference type="NCBI Taxonomy" id="504472"/>
    <lineage>
        <taxon>Bacteria</taxon>
        <taxon>Pseudomonadati</taxon>
        <taxon>Bacteroidota</taxon>
        <taxon>Cytophagia</taxon>
        <taxon>Cytophagales</taxon>
        <taxon>Cytophagaceae</taxon>
        <taxon>Spirosoma</taxon>
    </lineage>
</organism>
<name>D2QB98_SPILD</name>
<proteinExistence type="predicted"/>
<accession>D2QB98</accession>
<protein>
    <submittedName>
        <fullName evidence="1">Uncharacterized protein</fullName>
    </submittedName>
</protein>
<evidence type="ECO:0000313" key="2">
    <source>
        <dbReference type="Proteomes" id="UP000002028"/>
    </source>
</evidence>
<reference evidence="1 2" key="1">
    <citation type="journal article" date="2010" name="Stand. Genomic Sci.">
        <title>Complete genome sequence of Spirosoma linguale type strain (1).</title>
        <authorList>
            <person name="Lail K."/>
            <person name="Sikorski J."/>
            <person name="Saunders E."/>
            <person name="Lapidus A."/>
            <person name="Glavina Del Rio T."/>
            <person name="Copeland A."/>
            <person name="Tice H."/>
            <person name="Cheng J.-F."/>
            <person name="Lucas S."/>
            <person name="Nolan M."/>
            <person name="Bruce D."/>
            <person name="Goodwin L."/>
            <person name="Pitluck S."/>
            <person name="Ivanova N."/>
            <person name="Mavromatis K."/>
            <person name="Ovchinnikova G."/>
            <person name="Pati A."/>
            <person name="Chen A."/>
            <person name="Palaniappan K."/>
            <person name="Land M."/>
            <person name="Hauser L."/>
            <person name="Chang Y.-J."/>
            <person name="Jeffries C.D."/>
            <person name="Chain P."/>
            <person name="Brettin T."/>
            <person name="Detter J.C."/>
            <person name="Schuetze A."/>
            <person name="Rohde M."/>
            <person name="Tindall B.J."/>
            <person name="Goeker M."/>
            <person name="Bristow J."/>
            <person name="Eisen J.A."/>
            <person name="Markowitz V."/>
            <person name="Hugenholtz P."/>
            <person name="Kyrpides N.C."/>
            <person name="Klenk H.-P."/>
            <person name="Chen F."/>
        </authorList>
    </citation>
    <scope>NUCLEOTIDE SEQUENCE [LARGE SCALE GENOMIC DNA]</scope>
    <source>
        <strain evidence="2">ATCC 33905 / DSM 74 / LMG 10896 / Claus 1</strain>
    </source>
</reference>
<dbReference type="Proteomes" id="UP000002028">
    <property type="component" value="Chromosome"/>
</dbReference>
<gene>
    <name evidence="1" type="ordered locus">Slin_0006</name>
</gene>
<dbReference type="eggNOG" id="COG2755">
    <property type="taxonomic scope" value="Bacteria"/>
</dbReference>
<dbReference type="KEGG" id="sli:Slin_0006"/>
<evidence type="ECO:0000313" key="1">
    <source>
        <dbReference type="EMBL" id="ADB36080.1"/>
    </source>
</evidence>
<dbReference type="AlphaFoldDB" id="D2QB98"/>
<dbReference type="HOGENOM" id="CLU_1467340_0_0_10"/>
<sequence length="184" mass="20016">MVVKEAPLQFASPVFNCATGQLTLRTTGGNGQPVEYQIPTLSQGWTTTNQFLITAKQAKKGLKLNARQRRGSDMGFDKADLDYDVPSCPGARMATETEPVSELTVSVLGNPVEGKTVIVEIRGAEGFPLHMQLTDITGRLITEQTIERAASVEIPRLLLDDRTSGMLLLQVNTPLKSKSLFKNA</sequence>
<dbReference type="EMBL" id="CP001769">
    <property type="protein sequence ID" value="ADB36080.1"/>
    <property type="molecule type" value="Genomic_DNA"/>
</dbReference>
<keyword evidence="2" id="KW-1185">Reference proteome</keyword>